<dbReference type="PANTHER" id="PTHR24148:SF73">
    <property type="entry name" value="HET DOMAIN PROTEIN (AFU_ORTHOLOGUE AFUA_8G01020)"/>
    <property type="match status" value="1"/>
</dbReference>
<gene>
    <name evidence="2" type="ORF">CMUS01_10071</name>
</gene>
<dbReference type="Proteomes" id="UP000639643">
    <property type="component" value="Unassembled WGS sequence"/>
</dbReference>
<dbReference type="Pfam" id="PF26639">
    <property type="entry name" value="Het-6_barrel"/>
    <property type="match status" value="1"/>
</dbReference>
<evidence type="ECO:0000313" key="2">
    <source>
        <dbReference type="EMBL" id="KAF6824835.1"/>
    </source>
</evidence>
<accession>A0A8H6K5G9</accession>
<comment type="caution">
    <text evidence="2">The sequence shown here is derived from an EMBL/GenBank/DDBJ whole genome shotgun (WGS) entry which is preliminary data.</text>
</comment>
<feature type="domain" description="Heterokaryon incompatibility" evidence="1">
    <location>
        <begin position="59"/>
        <end position="229"/>
    </location>
</feature>
<reference evidence="2" key="1">
    <citation type="journal article" date="2020" name="Phytopathology">
        <title>Genome Sequence Resources of Colletotrichum truncatum, C. plurivorum, C. musicola, and C. sojae: Four Species Pathogenic to Soybean (Glycine max).</title>
        <authorList>
            <person name="Rogerio F."/>
            <person name="Boufleur T.R."/>
            <person name="Ciampi-Guillardi M."/>
            <person name="Sukno S.A."/>
            <person name="Thon M.R."/>
            <person name="Massola Junior N.S."/>
            <person name="Baroncelli R."/>
        </authorList>
    </citation>
    <scope>NUCLEOTIDE SEQUENCE</scope>
    <source>
        <strain evidence="2">LFN0074</strain>
    </source>
</reference>
<proteinExistence type="predicted"/>
<dbReference type="PANTHER" id="PTHR24148">
    <property type="entry name" value="ANKYRIN REPEAT DOMAIN-CONTAINING PROTEIN 39 HOMOLOG-RELATED"/>
    <property type="match status" value="1"/>
</dbReference>
<dbReference type="OrthoDB" id="3548654at2759"/>
<protein>
    <recommendedName>
        <fullName evidence="1">Heterokaryon incompatibility domain-containing protein</fullName>
    </recommendedName>
</protein>
<dbReference type="EMBL" id="WIGM01000451">
    <property type="protein sequence ID" value="KAF6824835.1"/>
    <property type="molecule type" value="Genomic_DNA"/>
</dbReference>
<dbReference type="InterPro" id="IPR052895">
    <property type="entry name" value="HetReg/Transcr_Mod"/>
</dbReference>
<keyword evidence="3" id="KW-1185">Reference proteome</keyword>
<evidence type="ECO:0000313" key="3">
    <source>
        <dbReference type="Proteomes" id="UP000639643"/>
    </source>
</evidence>
<name>A0A8H6K5G9_9PEZI</name>
<organism evidence="2 3">
    <name type="scientific">Colletotrichum musicola</name>
    <dbReference type="NCBI Taxonomy" id="2175873"/>
    <lineage>
        <taxon>Eukaryota</taxon>
        <taxon>Fungi</taxon>
        <taxon>Dikarya</taxon>
        <taxon>Ascomycota</taxon>
        <taxon>Pezizomycotina</taxon>
        <taxon>Sordariomycetes</taxon>
        <taxon>Hypocreomycetidae</taxon>
        <taxon>Glomerellales</taxon>
        <taxon>Glomerellaceae</taxon>
        <taxon>Colletotrichum</taxon>
        <taxon>Colletotrichum orchidearum species complex</taxon>
    </lineage>
</organism>
<dbReference type="InterPro" id="IPR010730">
    <property type="entry name" value="HET"/>
</dbReference>
<dbReference type="Pfam" id="PF06985">
    <property type="entry name" value="HET"/>
    <property type="match status" value="1"/>
</dbReference>
<sequence length="640" mass="70307">MRDITACGGPQTSPSLYSNLALGSSDIRLLSLKPSQNGAADAIVCTLEVASLGDERHPYNALSYTWGSPNVEAPDRPAALITCNGVSIRITGNLHAALLRIRSSAELAGAKFWVDAICINQDDDRERSSQVGLMSRIYTSAVLVVVWLGEEDSFTGMALNVMDQFAAEVDRYEDKLMPHHVRSLRESAARQKHQARTTSAPALDDPTSWTAVRKLFRRNYFSRAWIIQEVILARDILVLCGSHATSWAVVQAVSYFLTTTSLATYFTAASLRELVPGPSYHHIPARLEAIKNWMRRQRGGYANVLTHALVRGRHFRATDPRDKVYALLGLLGAAGGEEEASRKERLRPVYGGRSVEDVYVAAAVQILEDSEDLMLLYSAEGEAFQYSALPSWVSDWRCAETVGLGITGYHRFDAAAGRPRDLVIRESERMLELKGLKCGEIELTGETKQEIAAGRPFPRFMAILRDSIGRAKERGGGEEDGIDAVWRSLITNANGNQHQCPAESSYAGAFAHWISEKLSALPAPENDTYGHADMVALFRRLKKDAPAAPGAEDFDTTFSYAMRLRLFSTRKGFIGIGSECLEAGDEVWLVPGSRVPLIFRDVGSGMHRLVGGAYVHGLMHGEGFRGANDNDLDWSTILVA</sequence>
<evidence type="ECO:0000259" key="1">
    <source>
        <dbReference type="Pfam" id="PF06985"/>
    </source>
</evidence>
<dbReference type="AlphaFoldDB" id="A0A8H6K5G9"/>